<dbReference type="CDD" id="cd07721">
    <property type="entry name" value="yflN-like_MBL-fold"/>
    <property type="match status" value="1"/>
</dbReference>
<proteinExistence type="predicted"/>
<dbReference type="InterPro" id="IPR050855">
    <property type="entry name" value="NDM-1-like"/>
</dbReference>
<sequence>MTHHRLTRRRLLVSAGAGVLGLTIVNTVAGCSDSGSPAAPASSPSRSSGGGWQRVNLSFVSAYLLIRGGEVAVVDLGTPGSGDAIGSALTAAGSGWSAVKHVILTHQHQDHAGGLPDVEPRVRATFYAGQADVAAIVTAQKPLKPLTDGDEVFGLQIIGTPGHTAGHVSVFDPSTGTLVAGDALRTTEGLVGADPKYTADPGQAAASVKKLAALDVRTILPGHGDPLTDGAADALRRLAAG</sequence>
<dbReference type="SUPFAM" id="SSF56281">
    <property type="entry name" value="Metallo-hydrolase/oxidoreductase"/>
    <property type="match status" value="1"/>
</dbReference>
<accession>A0ABQ3Y4G0</accession>
<gene>
    <name evidence="2" type="ORF">Ade02nite_34010</name>
</gene>
<feature type="domain" description="Metallo-beta-lactamase" evidence="1">
    <location>
        <begin position="59"/>
        <end position="223"/>
    </location>
</feature>
<dbReference type="PANTHER" id="PTHR42951">
    <property type="entry name" value="METALLO-BETA-LACTAMASE DOMAIN-CONTAINING"/>
    <property type="match status" value="1"/>
</dbReference>
<comment type="caution">
    <text evidence="2">The sequence shown here is derived from an EMBL/GenBank/DDBJ whole genome shotgun (WGS) entry which is preliminary data.</text>
</comment>
<reference evidence="2 3" key="1">
    <citation type="submission" date="2021-01" db="EMBL/GenBank/DDBJ databases">
        <title>Whole genome shotgun sequence of Actinoplanes deccanensis NBRC 13994.</title>
        <authorList>
            <person name="Komaki H."/>
            <person name="Tamura T."/>
        </authorList>
    </citation>
    <scope>NUCLEOTIDE SEQUENCE [LARGE SCALE GENOMIC DNA]</scope>
    <source>
        <strain evidence="2 3">NBRC 13994</strain>
    </source>
</reference>
<name>A0ABQ3Y4G0_9ACTN</name>
<dbReference type="Proteomes" id="UP000609879">
    <property type="component" value="Unassembled WGS sequence"/>
</dbReference>
<evidence type="ECO:0000313" key="2">
    <source>
        <dbReference type="EMBL" id="GID74760.1"/>
    </source>
</evidence>
<dbReference type="RefSeq" id="WP_203763619.1">
    <property type="nucleotide sequence ID" value="NZ_BAAABO010000012.1"/>
</dbReference>
<evidence type="ECO:0000313" key="3">
    <source>
        <dbReference type="Proteomes" id="UP000609879"/>
    </source>
</evidence>
<protein>
    <recommendedName>
        <fullName evidence="1">Metallo-beta-lactamase domain-containing protein</fullName>
    </recommendedName>
</protein>
<dbReference type="InterPro" id="IPR006311">
    <property type="entry name" value="TAT_signal"/>
</dbReference>
<dbReference type="SMART" id="SM00849">
    <property type="entry name" value="Lactamase_B"/>
    <property type="match status" value="1"/>
</dbReference>
<dbReference type="InterPro" id="IPR001279">
    <property type="entry name" value="Metallo-B-lactamas"/>
</dbReference>
<evidence type="ECO:0000259" key="1">
    <source>
        <dbReference type="SMART" id="SM00849"/>
    </source>
</evidence>
<organism evidence="2 3">
    <name type="scientific">Paractinoplanes deccanensis</name>
    <dbReference type="NCBI Taxonomy" id="113561"/>
    <lineage>
        <taxon>Bacteria</taxon>
        <taxon>Bacillati</taxon>
        <taxon>Actinomycetota</taxon>
        <taxon>Actinomycetes</taxon>
        <taxon>Micromonosporales</taxon>
        <taxon>Micromonosporaceae</taxon>
        <taxon>Paractinoplanes</taxon>
    </lineage>
</organism>
<keyword evidence="3" id="KW-1185">Reference proteome</keyword>
<dbReference type="EMBL" id="BOMI01000064">
    <property type="protein sequence ID" value="GID74760.1"/>
    <property type="molecule type" value="Genomic_DNA"/>
</dbReference>
<dbReference type="PANTHER" id="PTHR42951:SF17">
    <property type="entry name" value="METALLO-BETA-LACTAMASE DOMAIN-CONTAINING PROTEIN"/>
    <property type="match status" value="1"/>
</dbReference>
<dbReference type="InterPro" id="IPR036866">
    <property type="entry name" value="RibonucZ/Hydroxyglut_hydro"/>
</dbReference>
<dbReference type="PROSITE" id="PS51318">
    <property type="entry name" value="TAT"/>
    <property type="match status" value="1"/>
</dbReference>
<dbReference type="Gene3D" id="3.60.15.10">
    <property type="entry name" value="Ribonuclease Z/Hydroxyacylglutathione hydrolase-like"/>
    <property type="match status" value="1"/>
</dbReference>
<dbReference type="PROSITE" id="PS51257">
    <property type="entry name" value="PROKAR_LIPOPROTEIN"/>
    <property type="match status" value="1"/>
</dbReference>
<dbReference type="Pfam" id="PF00753">
    <property type="entry name" value="Lactamase_B"/>
    <property type="match status" value="1"/>
</dbReference>